<feature type="domain" description="GH18" evidence="6">
    <location>
        <begin position="22"/>
        <end position="396"/>
    </location>
</feature>
<evidence type="ECO:0000259" key="5">
    <source>
        <dbReference type="PROSITE" id="PS50940"/>
    </source>
</evidence>
<dbReference type="InterPro" id="IPR029070">
    <property type="entry name" value="Chitinase_insertion_sf"/>
</dbReference>
<accession>A0A8E4DH55</accession>
<gene>
    <name evidence="7" type="primary">HbChi-1</name>
</gene>
<dbReference type="InterPro" id="IPR001223">
    <property type="entry name" value="Glyco_hydro18_cat"/>
</dbReference>
<organism evidence="7">
    <name type="scientific">Heterololigo bleekeri</name>
    <name type="common">Spear squid</name>
    <name type="synonym">Loligo bleekeri</name>
    <dbReference type="NCBI Taxonomy" id="1423826"/>
    <lineage>
        <taxon>Eukaryota</taxon>
        <taxon>Metazoa</taxon>
        <taxon>Spiralia</taxon>
        <taxon>Lophotrochozoa</taxon>
        <taxon>Mollusca</taxon>
        <taxon>Cephalopoda</taxon>
        <taxon>Coleoidea</taxon>
        <taxon>Decapodiformes</taxon>
        <taxon>Myopsida</taxon>
        <taxon>Loliginidae</taxon>
        <taxon>Heterololigo</taxon>
    </lineage>
</organism>
<feature type="signal peptide" evidence="4">
    <location>
        <begin position="1"/>
        <end position="21"/>
    </location>
</feature>
<dbReference type="InterPro" id="IPR002557">
    <property type="entry name" value="Chitin-bd_dom"/>
</dbReference>
<dbReference type="SUPFAM" id="SSF51445">
    <property type="entry name" value="(Trans)glycosidases"/>
    <property type="match status" value="1"/>
</dbReference>
<dbReference type="GO" id="GO:0006032">
    <property type="term" value="P:chitin catabolic process"/>
    <property type="evidence" value="ECO:0007669"/>
    <property type="project" value="TreeGrafter"/>
</dbReference>
<dbReference type="InterPro" id="IPR036508">
    <property type="entry name" value="Chitin-bd_dom_sf"/>
</dbReference>
<feature type="domain" description="Chitin-binding type-2" evidence="5">
    <location>
        <begin position="405"/>
        <end position="458"/>
    </location>
</feature>
<keyword evidence="4" id="KW-0732">Signal</keyword>
<dbReference type="PROSITE" id="PS50940">
    <property type="entry name" value="CHIT_BIND_II"/>
    <property type="match status" value="1"/>
</dbReference>
<dbReference type="GO" id="GO:0005975">
    <property type="term" value="P:carbohydrate metabolic process"/>
    <property type="evidence" value="ECO:0007669"/>
    <property type="project" value="InterPro"/>
</dbReference>
<proteinExistence type="evidence at transcript level"/>
<keyword evidence="2" id="KW-0147">Chitin-binding</keyword>
<dbReference type="AlphaFoldDB" id="A0A8E4DH55"/>
<sequence length="458" mass="50907">MTMKIFCTLLLFLFVTSYTEATRRWCFYTNWAQYRKGNARFIPPNIDASLCTHISYAFASIKSGKLASFEWNDDDTPYLPGMYKQVNQMKQLNSDLKTLLSVGGWNMGSKQFSDVVATKETRQNFITSAIQFMRARNFDGLDICWEYPTKRGSPSQDQQNFGLLLKELRAAFEENAKKTQLPRLLLGIVVGSDDNLIENAYDINAINTSVDAVSILTYDFYSPSTTKFTIHTSPLHAGNITTGISGRRNVEYVANSWVENGISKELINIGIGLYGHSYHMEEAKQQGEGAAVSGPGSSGSSTGIPGFMAYFEICEMINNGATVTFMEERGVPYLVLGNQWVSYENEKSVTLKTKFAVNEGFGGVMVWSFDVDDFSGMCGGKKYPLLQSIYNAMQKSPTPDDNSIKDYCLSHGNGFFGISCTEFVVCSNGNGFKGQCKAGQRWNKEENTCADAKLVTCQ</sequence>
<evidence type="ECO:0000313" key="7">
    <source>
        <dbReference type="EMBL" id="BBU59751.1"/>
    </source>
</evidence>
<keyword evidence="3" id="KW-1015">Disulfide bond</keyword>
<dbReference type="EMBL" id="LC517090">
    <property type="protein sequence ID" value="BBU59751.1"/>
    <property type="molecule type" value="mRNA"/>
</dbReference>
<feature type="chain" id="PRO_5034993156" evidence="4">
    <location>
        <begin position="22"/>
        <end position="458"/>
    </location>
</feature>
<dbReference type="Gene3D" id="3.20.20.80">
    <property type="entry name" value="Glycosidases"/>
    <property type="match status" value="1"/>
</dbReference>
<dbReference type="GO" id="GO:0005576">
    <property type="term" value="C:extracellular region"/>
    <property type="evidence" value="ECO:0007669"/>
    <property type="project" value="InterPro"/>
</dbReference>
<dbReference type="GO" id="GO:0004568">
    <property type="term" value="F:chitinase activity"/>
    <property type="evidence" value="ECO:0007669"/>
    <property type="project" value="TreeGrafter"/>
</dbReference>
<protein>
    <submittedName>
        <fullName evidence="7">Chitinase</fullName>
    </submittedName>
</protein>
<dbReference type="InterPro" id="IPR017853">
    <property type="entry name" value="GH"/>
</dbReference>
<dbReference type="SUPFAM" id="SSF54556">
    <property type="entry name" value="Chitinase insertion domain"/>
    <property type="match status" value="1"/>
</dbReference>
<dbReference type="Pfam" id="PF00704">
    <property type="entry name" value="Glyco_hydro_18"/>
    <property type="match status" value="1"/>
</dbReference>
<dbReference type="SUPFAM" id="SSF57625">
    <property type="entry name" value="Invertebrate chitin-binding proteins"/>
    <property type="match status" value="1"/>
</dbReference>
<dbReference type="PANTHER" id="PTHR11177">
    <property type="entry name" value="CHITINASE"/>
    <property type="match status" value="1"/>
</dbReference>
<dbReference type="GO" id="GO:0008061">
    <property type="term" value="F:chitin binding"/>
    <property type="evidence" value="ECO:0007669"/>
    <property type="project" value="UniProtKB-KW"/>
</dbReference>
<dbReference type="Pfam" id="PF01607">
    <property type="entry name" value="CBM_14"/>
    <property type="match status" value="1"/>
</dbReference>
<evidence type="ECO:0000256" key="1">
    <source>
        <dbReference type="ARBA" id="ARBA00009121"/>
    </source>
</evidence>
<dbReference type="Gene3D" id="3.10.50.10">
    <property type="match status" value="1"/>
</dbReference>
<reference evidence="7" key="1">
    <citation type="journal article" date="2020" name="Kichin Kitosan Kenkyu">
        <title>Distribution of chitinase in the organs and cDNA cloning of chitinase isozymes from the liver of spear squid Heterololigo bleekeri.</title>
        <authorList>
            <person name="Yaguchi Y."/>
            <person name="Nishino R."/>
            <person name="Fukushima H."/>
            <person name="Matsumiya M."/>
        </authorList>
    </citation>
    <scope>NUCLEOTIDE SEQUENCE</scope>
    <source>
        <tissue evidence="7">Liver</tissue>
    </source>
</reference>
<evidence type="ECO:0000256" key="3">
    <source>
        <dbReference type="ARBA" id="ARBA00023157"/>
    </source>
</evidence>
<dbReference type="FunFam" id="3.10.50.10:FF:000001">
    <property type="entry name" value="Chitinase 3-like 1"/>
    <property type="match status" value="1"/>
</dbReference>
<evidence type="ECO:0000256" key="4">
    <source>
        <dbReference type="SAM" id="SignalP"/>
    </source>
</evidence>
<dbReference type="SMART" id="SM00494">
    <property type="entry name" value="ChtBD2"/>
    <property type="match status" value="1"/>
</dbReference>
<evidence type="ECO:0000259" key="6">
    <source>
        <dbReference type="PROSITE" id="PS51910"/>
    </source>
</evidence>
<dbReference type="PANTHER" id="PTHR11177:SF317">
    <property type="entry name" value="CHITINASE 12-RELATED"/>
    <property type="match status" value="1"/>
</dbReference>
<dbReference type="InterPro" id="IPR050314">
    <property type="entry name" value="Glycosyl_Hydrlase_18"/>
</dbReference>
<evidence type="ECO:0000256" key="2">
    <source>
        <dbReference type="ARBA" id="ARBA00022669"/>
    </source>
</evidence>
<dbReference type="InterPro" id="IPR011583">
    <property type="entry name" value="Chitinase_II/V-like_cat"/>
</dbReference>
<dbReference type="Gene3D" id="2.170.140.10">
    <property type="entry name" value="Chitin binding domain"/>
    <property type="match status" value="1"/>
</dbReference>
<dbReference type="PROSITE" id="PS51910">
    <property type="entry name" value="GH18_2"/>
    <property type="match status" value="1"/>
</dbReference>
<name>A0A8E4DH55_HETBL</name>
<dbReference type="SMART" id="SM00636">
    <property type="entry name" value="Glyco_18"/>
    <property type="match status" value="1"/>
</dbReference>
<comment type="similarity">
    <text evidence="1">Belongs to the glycosyl hydrolase 18 family. Chitinase class II subfamily.</text>
</comment>